<feature type="chain" id="PRO_5043452272" description="Mucin-5AC" evidence="2">
    <location>
        <begin position="28"/>
        <end position="1409"/>
    </location>
</feature>
<feature type="region of interest" description="Disordered" evidence="1">
    <location>
        <begin position="104"/>
        <end position="136"/>
    </location>
</feature>
<feature type="compositionally biased region" description="Polar residues" evidence="1">
    <location>
        <begin position="1124"/>
        <end position="1140"/>
    </location>
</feature>
<feature type="compositionally biased region" description="Low complexity" evidence="1">
    <location>
        <begin position="1033"/>
        <end position="1042"/>
    </location>
</feature>
<feature type="region of interest" description="Disordered" evidence="1">
    <location>
        <begin position="171"/>
        <end position="357"/>
    </location>
</feature>
<feature type="compositionally biased region" description="Polar residues" evidence="1">
    <location>
        <begin position="1044"/>
        <end position="1057"/>
    </location>
</feature>
<evidence type="ECO:0008006" key="5">
    <source>
        <dbReference type="Google" id="ProtNLM"/>
    </source>
</evidence>
<feature type="region of interest" description="Disordered" evidence="1">
    <location>
        <begin position="1028"/>
        <end position="1068"/>
    </location>
</feature>
<comment type="caution">
    <text evidence="3">The sequence shown here is derived from an EMBL/GenBank/DDBJ whole genome shotgun (WGS) entry which is preliminary data.</text>
</comment>
<feature type="region of interest" description="Disordered" evidence="1">
    <location>
        <begin position="1086"/>
        <end position="1156"/>
    </location>
</feature>
<feature type="region of interest" description="Disordered" evidence="1">
    <location>
        <begin position="888"/>
        <end position="936"/>
    </location>
</feature>
<feature type="compositionally biased region" description="Low complexity" evidence="1">
    <location>
        <begin position="1238"/>
        <end position="1269"/>
    </location>
</feature>
<feature type="compositionally biased region" description="Acidic residues" evidence="1">
    <location>
        <begin position="758"/>
        <end position="770"/>
    </location>
</feature>
<feature type="region of interest" description="Disordered" evidence="1">
    <location>
        <begin position="701"/>
        <end position="787"/>
    </location>
</feature>
<feature type="compositionally biased region" description="Basic and acidic residues" evidence="1">
    <location>
        <begin position="925"/>
        <end position="935"/>
    </location>
</feature>
<gene>
    <name evidence="3" type="ORF">O3P69_001698</name>
</gene>
<dbReference type="Proteomes" id="UP001487740">
    <property type="component" value="Unassembled WGS sequence"/>
</dbReference>
<name>A0AAW0UZZ0_SCYPA</name>
<accession>A0AAW0UZZ0</accession>
<feature type="compositionally biased region" description="Basic and acidic residues" evidence="1">
    <location>
        <begin position="1334"/>
        <end position="1349"/>
    </location>
</feature>
<feature type="compositionally biased region" description="Polar residues" evidence="1">
    <location>
        <begin position="331"/>
        <end position="351"/>
    </location>
</feature>
<evidence type="ECO:0000313" key="3">
    <source>
        <dbReference type="EMBL" id="KAK8405294.1"/>
    </source>
</evidence>
<protein>
    <recommendedName>
        <fullName evidence="5">Mucin-5AC</fullName>
    </recommendedName>
</protein>
<feature type="region of interest" description="Disordered" evidence="1">
    <location>
        <begin position="864"/>
        <end position="883"/>
    </location>
</feature>
<feature type="compositionally biased region" description="Low complexity" evidence="1">
    <location>
        <begin position="896"/>
        <end position="910"/>
    </location>
</feature>
<proteinExistence type="predicted"/>
<feature type="region of interest" description="Disordered" evidence="1">
    <location>
        <begin position="1329"/>
        <end position="1355"/>
    </location>
</feature>
<feature type="compositionally biased region" description="Low complexity" evidence="1">
    <location>
        <begin position="710"/>
        <end position="727"/>
    </location>
</feature>
<feature type="region of interest" description="Disordered" evidence="1">
    <location>
        <begin position="1368"/>
        <end position="1409"/>
    </location>
</feature>
<organism evidence="3 4">
    <name type="scientific">Scylla paramamosain</name>
    <name type="common">Mud crab</name>
    <dbReference type="NCBI Taxonomy" id="85552"/>
    <lineage>
        <taxon>Eukaryota</taxon>
        <taxon>Metazoa</taxon>
        <taxon>Ecdysozoa</taxon>
        <taxon>Arthropoda</taxon>
        <taxon>Crustacea</taxon>
        <taxon>Multicrustacea</taxon>
        <taxon>Malacostraca</taxon>
        <taxon>Eumalacostraca</taxon>
        <taxon>Eucarida</taxon>
        <taxon>Decapoda</taxon>
        <taxon>Pleocyemata</taxon>
        <taxon>Brachyura</taxon>
        <taxon>Eubrachyura</taxon>
        <taxon>Portunoidea</taxon>
        <taxon>Portunidae</taxon>
        <taxon>Portuninae</taxon>
        <taxon>Scylla</taxon>
    </lineage>
</organism>
<sequence>MVSTDFPGRQRCLHLLLLLLLGSRLTGNTWIASALTGCLCPPDSTSPRLRAAPLPLCATSCSSADLHAAEMLLSTCMVVVVMAVTTAQAEAAAAATSAAESVMERQMESQAVEARGAEGNGEGDSVSARQGMPETGPNMLSLTLSALNPVPYLLGGLNGVRQVMAQRFHPFHNPNGRHATLQNKFRGAGRPSLPPHPPPPPPPHIPGAGKFKMPSGGLRYGGGDGGRGGLRDAGSESTFTKGGGGGGGMHALSHTSQLPNDGFLRPIRGTRNEHSPQPDSFSTFSRPRRPPRPNLPLDSSRNQNKDFGTLKPQSIMPHRPDGFRYRPNIPFPTTTAPMPKSANTEASNSGARGSGKPLSRVINIKVPEEMQDLAVLEISMKTNGDISLSGGHDAGVPLGHPRPPGSVKTPEASVLNSASLLTSFEDIFAEDTRLHELDDDNRFLGTLFRRDVDLMTPKDSAVQDLLRMQTAEHTNPALLNAFPLDWNSISSLQPIVFSNKDMVHGNYQRNVPLTKLFTKNTPVASYSTYAKNPHLNKFYLLPVGAANHQPLHSSASSAVRHQSSPMDDKNPAVYYIDITIPGNPGGTPSVNAKRLTRRRRSLDFDGWFPMDVSNPMADDPTVAYQPPPLERVHFSNEPMKEKPLYPVRPENPTVFVVRSEKQKPEYHSVYGTENIEYYHINPQSNIVRAFRSPSFTIGEATLVPEQTEATTTSSTTSTTTSTTTDSTAKAVEESSSVPETNLEIPQKEEGFSDRSDVFYEDTELSDGEASPDEKPGCETETESDLEGAFSETRTSVILPPELFYLLRERSKKLQERMIAQLPQQTPAPPPARRRFDNTATIRTGPALHELLGNLPRESQIEESPYLGSATDSAGVRKIPPPNFRYASLRTSASRQSPVTSRTRVRGSSTRKPASSGRPWYLIDTRSSDSSRRREPSIASYIVPDTLSGDSKVNYKPNGPVSYVNKQITTITDLIDNPHLNDHMNSYKPTLTANSLSELLQIFRYTQVTNGPGGSSTEEPVTVREFRYTRPTEETPTTEILPTNYRYTPSPSKFSDPTTEPGITERPPAVYSDAVADTNSLDGYLFSDSEANPEYARPQVRQNAVVKEDKDADREKGAARGTSKVKINSNLVQRATATSTPAPRELRVIRPGPAPSSKITTVSPQYVIYQGHSKVKVFGVNSAEDNGWSKFDIRDFILASTPSSSSTTTTPAPRPSSTPSLPTATTTFAPTSPSPSPLPSTNATLPSTSSSPVEQSTSLPITDTTPLDTTEATLPSGVGEEYEYYYADGDYGVTDLAFGDYQTEDFGQHLIYVSGQLPPPPGVVHLAHPPPLTPTEERQGSTDHSMKDPLEGSFPQALSPATALTQAELLDIFANQQPEDSQFSHPTWPATEAATDQPAEDDAAENNGGA</sequence>
<feature type="compositionally biased region" description="Pro residues" evidence="1">
    <location>
        <begin position="192"/>
        <end position="205"/>
    </location>
</feature>
<keyword evidence="4" id="KW-1185">Reference proteome</keyword>
<evidence type="ECO:0000313" key="4">
    <source>
        <dbReference type="Proteomes" id="UP001487740"/>
    </source>
</evidence>
<feature type="compositionally biased region" description="Low complexity" evidence="1">
    <location>
        <begin position="1200"/>
        <end position="1230"/>
    </location>
</feature>
<keyword evidence="2" id="KW-0732">Signal</keyword>
<reference evidence="3 4" key="1">
    <citation type="submission" date="2023-03" db="EMBL/GenBank/DDBJ databases">
        <title>High-quality genome of Scylla paramamosain provides insights in environmental adaptation.</title>
        <authorList>
            <person name="Zhang L."/>
        </authorList>
    </citation>
    <scope>NUCLEOTIDE SEQUENCE [LARGE SCALE GENOMIC DNA]</scope>
    <source>
        <strain evidence="3">LZ_2023a</strain>
        <tissue evidence="3">Muscle</tissue>
    </source>
</reference>
<feature type="region of interest" description="Disordered" evidence="1">
    <location>
        <begin position="1200"/>
        <end position="1275"/>
    </location>
</feature>
<feature type="compositionally biased region" description="Polar residues" evidence="1">
    <location>
        <begin position="1373"/>
        <end position="1384"/>
    </location>
</feature>
<feature type="compositionally biased region" description="Basic and acidic residues" evidence="1">
    <location>
        <begin position="745"/>
        <end position="757"/>
    </location>
</feature>
<feature type="compositionally biased region" description="Basic and acidic residues" evidence="1">
    <location>
        <begin position="1105"/>
        <end position="1117"/>
    </location>
</feature>
<feature type="compositionally biased region" description="Gly residues" evidence="1">
    <location>
        <begin position="218"/>
        <end position="228"/>
    </location>
</feature>
<dbReference type="EMBL" id="JARAKH010000003">
    <property type="protein sequence ID" value="KAK8405294.1"/>
    <property type="molecule type" value="Genomic_DNA"/>
</dbReference>
<evidence type="ECO:0000256" key="1">
    <source>
        <dbReference type="SAM" id="MobiDB-lite"/>
    </source>
</evidence>
<evidence type="ECO:0000256" key="2">
    <source>
        <dbReference type="SAM" id="SignalP"/>
    </source>
</evidence>
<feature type="signal peptide" evidence="2">
    <location>
        <begin position="1"/>
        <end position="27"/>
    </location>
</feature>